<name>A0A645ES66_9ZZZZ</name>
<evidence type="ECO:0000256" key="1">
    <source>
        <dbReference type="SAM" id="MobiDB-lite"/>
    </source>
</evidence>
<feature type="compositionally biased region" description="Basic and acidic residues" evidence="1">
    <location>
        <begin position="1"/>
        <end position="11"/>
    </location>
</feature>
<accession>A0A645ES66</accession>
<proteinExistence type="predicted"/>
<organism evidence="2">
    <name type="scientific">bioreactor metagenome</name>
    <dbReference type="NCBI Taxonomy" id="1076179"/>
    <lineage>
        <taxon>unclassified sequences</taxon>
        <taxon>metagenomes</taxon>
        <taxon>ecological metagenomes</taxon>
    </lineage>
</organism>
<protein>
    <submittedName>
        <fullName evidence="2">Uncharacterized protein</fullName>
    </submittedName>
</protein>
<dbReference type="EMBL" id="VSSQ01050066">
    <property type="protein sequence ID" value="MPN04132.1"/>
    <property type="molecule type" value="Genomic_DNA"/>
</dbReference>
<dbReference type="AlphaFoldDB" id="A0A645ES66"/>
<reference evidence="2" key="1">
    <citation type="submission" date="2019-08" db="EMBL/GenBank/DDBJ databases">
        <authorList>
            <person name="Kucharzyk K."/>
            <person name="Murdoch R.W."/>
            <person name="Higgins S."/>
            <person name="Loffler F."/>
        </authorList>
    </citation>
    <scope>NUCLEOTIDE SEQUENCE</scope>
</reference>
<feature type="region of interest" description="Disordered" evidence="1">
    <location>
        <begin position="1"/>
        <end position="27"/>
    </location>
</feature>
<gene>
    <name evidence="2" type="ORF">SDC9_151368</name>
</gene>
<comment type="caution">
    <text evidence="2">The sequence shown here is derived from an EMBL/GenBank/DDBJ whole genome shotgun (WGS) entry which is preliminary data.</text>
</comment>
<evidence type="ECO:0000313" key="2">
    <source>
        <dbReference type="EMBL" id="MPN04132.1"/>
    </source>
</evidence>
<sequence length="55" mass="6438">MVKNMDEDRHSGIVKSRSNEYNAKTDKRLKCEENHKIMKNNNLRTGFKGKGKQMV</sequence>